<accession>A0A8C2NGV0</accession>
<reference evidence="2" key="1">
    <citation type="submission" date="2019-03" db="EMBL/GenBank/DDBJ databases">
        <title>Genome sequencing and reference-guided assembly of Black Bengal Goat (Capra hircus).</title>
        <authorList>
            <person name="Siddiki A.Z."/>
            <person name="Baten A."/>
            <person name="Billah M."/>
            <person name="Alam M.A.U."/>
            <person name="Shawrob K.S.M."/>
            <person name="Saha S."/>
            <person name="Chowdhury M."/>
            <person name="Rahman A.H."/>
            <person name="Stear M."/>
            <person name="Miah G."/>
            <person name="Das G.B."/>
            <person name="Hossain M.M."/>
            <person name="Kumkum M."/>
            <person name="Islam M.S."/>
            <person name="Mollah A.M."/>
            <person name="Ahsan A."/>
            <person name="Tusar F."/>
            <person name="Khan M.K.I."/>
        </authorList>
    </citation>
    <scope>NUCLEOTIDE SEQUENCE [LARGE SCALE GENOMIC DNA]</scope>
</reference>
<reference evidence="2" key="2">
    <citation type="submission" date="2025-08" db="UniProtKB">
        <authorList>
            <consortium name="Ensembl"/>
        </authorList>
    </citation>
    <scope>IDENTIFICATION</scope>
</reference>
<sequence>SRFLSSDRARQATARVSACVCALVAGVLLAQYMFTLKRKEYVVCVFWNYPEFSAQ</sequence>
<dbReference type="Ensembl" id="ENSCHIT00010002453.1">
    <property type="protein sequence ID" value="ENSCHIP00010001768.1"/>
    <property type="gene ID" value="ENSCHIG00010001318.1"/>
</dbReference>
<dbReference type="AlphaFoldDB" id="A0A8C2NGV0"/>
<evidence type="ECO:0000313" key="2">
    <source>
        <dbReference type="Ensembl" id="ENSCHIP00010001768.1"/>
    </source>
</evidence>
<keyword evidence="1" id="KW-0472">Membrane</keyword>
<keyword evidence="1" id="KW-1133">Transmembrane helix</keyword>
<organism evidence="2">
    <name type="scientific">Capra hircus</name>
    <name type="common">Goat</name>
    <dbReference type="NCBI Taxonomy" id="9925"/>
    <lineage>
        <taxon>Eukaryota</taxon>
        <taxon>Metazoa</taxon>
        <taxon>Chordata</taxon>
        <taxon>Craniata</taxon>
        <taxon>Vertebrata</taxon>
        <taxon>Euteleostomi</taxon>
        <taxon>Mammalia</taxon>
        <taxon>Eutheria</taxon>
        <taxon>Laurasiatheria</taxon>
        <taxon>Artiodactyla</taxon>
        <taxon>Ruminantia</taxon>
        <taxon>Pecora</taxon>
        <taxon>Bovidae</taxon>
        <taxon>Caprinae</taxon>
        <taxon>Capra</taxon>
    </lineage>
</organism>
<name>A0A8C2NGV0_CAPHI</name>
<keyword evidence="1" id="KW-0812">Transmembrane</keyword>
<protein>
    <submittedName>
        <fullName evidence="2">Uncharacterized protein</fullName>
    </submittedName>
</protein>
<evidence type="ECO:0000256" key="1">
    <source>
        <dbReference type="SAM" id="Phobius"/>
    </source>
</evidence>
<proteinExistence type="predicted"/>
<feature type="transmembrane region" description="Helical" evidence="1">
    <location>
        <begin position="12"/>
        <end position="34"/>
    </location>
</feature>